<evidence type="ECO:0000313" key="2">
    <source>
        <dbReference type="Proteomes" id="UP001634394"/>
    </source>
</evidence>
<dbReference type="EMBL" id="JBJQND010000010">
    <property type="protein sequence ID" value="KAL3863770.1"/>
    <property type="molecule type" value="Genomic_DNA"/>
</dbReference>
<proteinExistence type="predicted"/>
<accession>A0ABD3VTS3</accession>
<dbReference type="Proteomes" id="UP001634394">
    <property type="component" value="Unassembled WGS sequence"/>
</dbReference>
<sequence>MAGHDVVHVDQKHSKVSCVLNTWILDWACHTAWLEFHESRSVDKESLRDLIQGVICRSFLKSQRYVRQKVRLLMILCRLADGEDYDIQYTFNSDLTVLEDMLNVFRCLIAEEDDLAEEGNSQIPSIKAEAVFVCCRQNDFKTANEIFKRQWPKEERNDNIYAVVKDVIKSKNPKHQYLKDYTYQFFVNSLAVYLEKIYRQFDLPYIYMVAESFIESSEAPFTSVGSNGNNSSQETPA</sequence>
<keyword evidence="2" id="KW-1185">Reference proteome</keyword>
<dbReference type="PANTHER" id="PTHR46833:SF1">
    <property type="entry name" value="TELOMERIC REPEAT-BINDING FACTOR 2"/>
    <property type="match status" value="1"/>
</dbReference>
<comment type="caution">
    <text evidence="1">The sequence shown here is derived from an EMBL/GenBank/DDBJ whole genome shotgun (WGS) entry which is preliminary data.</text>
</comment>
<dbReference type="Gene3D" id="1.25.40.210">
    <property type="entry name" value="Telomere repeat-binding factor, dimerisation domain"/>
    <property type="match status" value="1"/>
</dbReference>
<dbReference type="PANTHER" id="PTHR46833">
    <property type="entry name" value="TELOMERIC REPEAT-BINDING FACTOR 2 TERF2"/>
    <property type="match status" value="1"/>
</dbReference>
<gene>
    <name evidence="1" type="ORF">ACJMK2_005505</name>
</gene>
<name>A0ABD3VTS3_SINWO</name>
<dbReference type="AlphaFoldDB" id="A0ABD3VTS3"/>
<reference evidence="1 2" key="1">
    <citation type="submission" date="2024-11" db="EMBL/GenBank/DDBJ databases">
        <title>Chromosome-level genome assembly of the freshwater bivalve Anodonta woodiana.</title>
        <authorList>
            <person name="Chen X."/>
        </authorList>
    </citation>
    <scope>NUCLEOTIDE SEQUENCE [LARGE SCALE GENOMIC DNA]</scope>
    <source>
        <strain evidence="1">MN2024</strain>
        <tissue evidence="1">Gills</tissue>
    </source>
</reference>
<protein>
    <submittedName>
        <fullName evidence="1">Uncharacterized protein</fullName>
    </submittedName>
</protein>
<feature type="non-terminal residue" evidence="1">
    <location>
        <position position="237"/>
    </location>
</feature>
<dbReference type="InterPro" id="IPR030657">
    <property type="entry name" value="TERF2"/>
</dbReference>
<dbReference type="InterPro" id="IPR036507">
    <property type="entry name" value="Telomere_rpt-bd_fac_dimer_sf"/>
</dbReference>
<evidence type="ECO:0000313" key="1">
    <source>
        <dbReference type="EMBL" id="KAL3863770.1"/>
    </source>
</evidence>
<dbReference type="SUPFAM" id="SSF63600">
    <property type="entry name" value="Telomeric repeat binding factor (TRF) dimerisation domain"/>
    <property type="match status" value="1"/>
</dbReference>
<organism evidence="1 2">
    <name type="scientific">Sinanodonta woodiana</name>
    <name type="common">Chinese pond mussel</name>
    <name type="synonym">Anodonta woodiana</name>
    <dbReference type="NCBI Taxonomy" id="1069815"/>
    <lineage>
        <taxon>Eukaryota</taxon>
        <taxon>Metazoa</taxon>
        <taxon>Spiralia</taxon>
        <taxon>Lophotrochozoa</taxon>
        <taxon>Mollusca</taxon>
        <taxon>Bivalvia</taxon>
        <taxon>Autobranchia</taxon>
        <taxon>Heteroconchia</taxon>
        <taxon>Palaeoheterodonta</taxon>
        <taxon>Unionida</taxon>
        <taxon>Unionoidea</taxon>
        <taxon>Unionidae</taxon>
        <taxon>Unioninae</taxon>
        <taxon>Sinanodonta</taxon>
    </lineage>
</organism>